<dbReference type="GO" id="GO:0003743">
    <property type="term" value="F:translation initiation factor activity"/>
    <property type="evidence" value="ECO:0007669"/>
    <property type="project" value="UniProtKB-KW"/>
</dbReference>
<dbReference type="PANTHER" id="PTHR11960">
    <property type="entry name" value="EUKARYOTIC TRANSLATION INITIATION FACTOR 4E RELATED"/>
    <property type="match status" value="1"/>
</dbReference>
<reference evidence="7" key="1">
    <citation type="submission" date="2021-01" db="EMBL/GenBank/DDBJ databases">
        <title>Chromosome-level genome assembly of a human fungal pathogen reveals clustering of transcriptionally co-regulated genes.</title>
        <authorList>
            <person name="Voorhies M."/>
            <person name="Cohen S."/>
            <person name="Shea T.P."/>
            <person name="Petrus S."/>
            <person name="Munoz J.F."/>
            <person name="Poplawski S."/>
            <person name="Goldman W.E."/>
            <person name="Michael T."/>
            <person name="Cuomo C.A."/>
            <person name="Sil A."/>
            <person name="Beyhan S."/>
        </authorList>
    </citation>
    <scope>NUCLEOTIDE SEQUENCE</scope>
    <source>
        <strain evidence="7">WU24</strain>
    </source>
</reference>
<dbReference type="GO" id="GO:0000340">
    <property type="term" value="F:RNA 7-methylguanosine cap binding"/>
    <property type="evidence" value="ECO:0007669"/>
    <property type="project" value="TreeGrafter"/>
</dbReference>
<evidence type="ECO:0000313" key="8">
    <source>
        <dbReference type="Proteomes" id="UP000663671"/>
    </source>
</evidence>
<dbReference type="OrthoDB" id="17977at2759"/>
<evidence type="ECO:0000256" key="6">
    <source>
        <dbReference type="SAM" id="MobiDB-lite"/>
    </source>
</evidence>
<dbReference type="InterPro" id="IPR023398">
    <property type="entry name" value="TIF_eIF4e-like"/>
</dbReference>
<organism evidence="7 8">
    <name type="scientific">Ajellomyces capsulatus</name>
    <name type="common">Darling's disease fungus</name>
    <name type="synonym">Histoplasma capsulatum</name>
    <dbReference type="NCBI Taxonomy" id="5037"/>
    <lineage>
        <taxon>Eukaryota</taxon>
        <taxon>Fungi</taxon>
        <taxon>Dikarya</taxon>
        <taxon>Ascomycota</taxon>
        <taxon>Pezizomycotina</taxon>
        <taxon>Eurotiomycetes</taxon>
        <taxon>Eurotiomycetidae</taxon>
        <taxon>Onygenales</taxon>
        <taxon>Ajellomycetaceae</taxon>
        <taxon>Histoplasma</taxon>
    </lineage>
</organism>
<evidence type="ECO:0000256" key="3">
    <source>
        <dbReference type="ARBA" id="ARBA00022884"/>
    </source>
</evidence>
<dbReference type="EMBL" id="CP069110">
    <property type="protein sequence ID" value="QSS60858.1"/>
    <property type="molecule type" value="Genomic_DNA"/>
</dbReference>
<evidence type="ECO:0000256" key="4">
    <source>
        <dbReference type="ARBA" id="ARBA00022917"/>
    </source>
</evidence>
<accession>A0A8A1M339</accession>
<feature type="compositionally biased region" description="Basic and acidic residues" evidence="6">
    <location>
        <begin position="228"/>
        <end position="238"/>
    </location>
</feature>
<evidence type="ECO:0000313" key="7">
    <source>
        <dbReference type="EMBL" id="QSS60858.1"/>
    </source>
</evidence>
<keyword evidence="2" id="KW-0810">Translation regulation</keyword>
<keyword evidence="3 5" id="KW-0694">RNA-binding</keyword>
<comment type="similarity">
    <text evidence="5">Belongs to the eukaryotic initiation factor 4E family.</text>
</comment>
<name>A0A8A1M339_AJECA</name>
<proteinExistence type="inferred from homology"/>
<dbReference type="AlphaFoldDB" id="A0A8A1M339"/>
<dbReference type="GO" id="GO:0016281">
    <property type="term" value="C:eukaryotic translation initiation factor 4F complex"/>
    <property type="evidence" value="ECO:0007669"/>
    <property type="project" value="TreeGrafter"/>
</dbReference>
<dbReference type="PANTHER" id="PTHR11960:SF66">
    <property type="entry name" value="EUKARYOTIC TRANSLATION INITIATION FACTOR 4E TYPE 3"/>
    <property type="match status" value="1"/>
</dbReference>
<dbReference type="Proteomes" id="UP000663671">
    <property type="component" value="Chromosome 4"/>
</dbReference>
<dbReference type="InterPro" id="IPR001040">
    <property type="entry name" value="TIF_eIF_4E"/>
</dbReference>
<dbReference type="VEuPathDB" id="FungiDB:I7I51_05663"/>
<dbReference type="Gene3D" id="3.30.760.10">
    <property type="entry name" value="RNA Cap, Translation Initiation Factor Eif4e"/>
    <property type="match status" value="1"/>
</dbReference>
<gene>
    <name evidence="7" type="ORF">I7I51_05663</name>
</gene>
<keyword evidence="4 5" id="KW-0648">Protein biosynthesis</keyword>
<feature type="region of interest" description="Disordered" evidence="6">
    <location>
        <begin position="219"/>
        <end position="238"/>
    </location>
</feature>
<protein>
    <submittedName>
        <fullName evidence="7">Translation initiation factor 4E</fullName>
    </submittedName>
</protein>
<evidence type="ECO:0000256" key="2">
    <source>
        <dbReference type="ARBA" id="ARBA00022845"/>
    </source>
</evidence>
<feature type="region of interest" description="Disordered" evidence="6">
    <location>
        <begin position="1"/>
        <end position="21"/>
    </location>
</feature>
<dbReference type="SUPFAM" id="SSF55418">
    <property type="entry name" value="eIF4e-like"/>
    <property type="match status" value="1"/>
</dbReference>
<evidence type="ECO:0000256" key="5">
    <source>
        <dbReference type="RuleBase" id="RU004374"/>
    </source>
</evidence>
<evidence type="ECO:0000256" key="1">
    <source>
        <dbReference type="ARBA" id="ARBA00022540"/>
    </source>
</evidence>
<dbReference type="GO" id="GO:0006417">
    <property type="term" value="P:regulation of translation"/>
    <property type="evidence" value="ECO:0007669"/>
    <property type="project" value="UniProtKB-KW"/>
</dbReference>
<dbReference type="FunFam" id="3.30.760.10:FF:000016">
    <property type="entry name" value="Translation initiation factor eIF4E, putative"/>
    <property type="match status" value="1"/>
</dbReference>
<dbReference type="Pfam" id="PF01652">
    <property type="entry name" value="IF4E"/>
    <property type="match status" value="1"/>
</dbReference>
<sequence>MDNPNVFNTDPEPAAENGSGLVPASRRTLHQNILGKLRPLPLQYHWTVWYEKHSESANYDERLYILHEDVADIGTFYRVYNNYPWHKIKLRDTVHIFRKGTKPVWEDPENQKGGRWTFRVPKAKSQAFFHEVAILCMANEFQAALEAEHDHVLGVSTSVRFNSHLISVWNKLGSNPKAIKALEDTVLERLSPELRPSSTQSYFYKRHDEYEGFKAAVEENAGATSSGKVEKVHDTISP</sequence>
<keyword evidence="1 5" id="KW-0396">Initiation factor</keyword>